<keyword evidence="7" id="KW-0238">DNA-binding</keyword>
<dbReference type="GO" id="GO:0000166">
    <property type="term" value="F:nucleotide binding"/>
    <property type="evidence" value="ECO:0007669"/>
    <property type="project" value="InterPro"/>
</dbReference>
<dbReference type="GO" id="GO:0003887">
    <property type="term" value="F:DNA-directed DNA polymerase activity"/>
    <property type="evidence" value="ECO:0007669"/>
    <property type="project" value="UniProtKB-KW"/>
</dbReference>
<evidence type="ECO:0000256" key="3">
    <source>
        <dbReference type="ARBA" id="ARBA00022679"/>
    </source>
</evidence>
<sequence length="335" mass="39948">MRNTSHRFAHVLRDNKGSLFPSQMIFFDVESDNKKISDDEEEATLKFGYALYQEVERKAKTYVREEIKYFNIDVDFFEWLYYKLRPRRVLYLISSNIWFDLRVSGLLRLLLQAKFRCSNYFIKGLSQQFTFRLGERKIICLNFQNFYRLSVEAIGDIIGRKKKKVDFKTSSLEELRAYCKEDVLIIKDAFDKWREFCEANDLGTFGKTLASQAFNCYRHRFMSRKIYIHNLDKASELERSAYFGGRTECFYIGKKQDEKLFYLDVNSFYPYVMRRFQYPKKLTYYSDVCSLTKLTRFLEEGSTIAEVNLTTDEPTYPVKINYKTPLPRLLSTNLP</sequence>
<protein>
    <recommendedName>
        <fullName evidence="2">DNA-directed DNA polymerase</fullName>
        <ecNumber evidence="2">2.7.7.7</ecNumber>
    </recommendedName>
</protein>
<dbReference type="InterPro" id="IPR043502">
    <property type="entry name" value="DNA/RNA_pol_sf"/>
</dbReference>
<evidence type="ECO:0000256" key="1">
    <source>
        <dbReference type="ARBA" id="ARBA00005755"/>
    </source>
</evidence>
<comment type="similarity">
    <text evidence="1">Belongs to the DNA polymerase type-B family.</text>
</comment>
<organism evidence="10">
    <name type="scientific">marine sediment metagenome</name>
    <dbReference type="NCBI Taxonomy" id="412755"/>
    <lineage>
        <taxon>unclassified sequences</taxon>
        <taxon>metagenomes</taxon>
        <taxon>ecological metagenomes</taxon>
    </lineage>
</organism>
<dbReference type="GO" id="GO:0003677">
    <property type="term" value="F:DNA binding"/>
    <property type="evidence" value="ECO:0007669"/>
    <property type="project" value="UniProtKB-KW"/>
</dbReference>
<dbReference type="InterPro" id="IPR023211">
    <property type="entry name" value="DNA_pol_palm_dom_sf"/>
</dbReference>
<evidence type="ECO:0000256" key="6">
    <source>
        <dbReference type="ARBA" id="ARBA00022932"/>
    </source>
</evidence>
<evidence type="ECO:0000256" key="4">
    <source>
        <dbReference type="ARBA" id="ARBA00022695"/>
    </source>
</evidence>
<evidence type="ECO:0000256" key="2">
    <source>
        <dbReference type="ARBA" id="ARBA00012417"/>
    </source>
</evidence>
<reference evidence="10" key="1">
    <citation type="journal article" date="2014" name="Front. Microbiol.">
        <title>High frequency of phylogenetically diverse reductive dehalogenase-homologous genes in deep subseafloor sedimentary metagenomes.</title>
        <authorList>
            <person name="Kawai M."/>
            <person name="Futagami T."/>
            <person name="Toyoda A."/>
            <person name="Takaki Y."/>
            <person name="Nishi S."/>
            <person name="Hori S."/>
            <person name="Arai W."/>
            <person name="Tsubouchi T."/>
            <person name="Morono Y."/>
            <person name="Uchiyama I."/>
            <person name="Ito T."/>
            <person name="Fujiyama A."/>
            <person name="Inagaki F."/>
            <person name="Takami H."/>
        </authorList>
    </citation>
    <scope>NUCLEOTIDE SEQUENCE</scope>
    <source>
        <strain evidence="10">Expedition CK06-06</strain>
    </source>
</reference>
<dbReference type="EMBL" id="BARW01007895">
    <property type="protein sequence ID" value="GAI77671.1"/>
    <property type="molecule type" value="Genomic_DNA"/>
</dbReference>
<evidence type="ECO:0000313" key="10">
    <source>
        <dbReference type="EMBL" id="GAI77671.1"/>
    </source>
</evidence>
<dbReference type="Pfam" id="PF03175">
    <property type="entry name" value="DNA_pol_B_2"/>
    <property type="match status" value="1"/>
</dbReference>
<evidence type="ECO:0000256" key="8">
    <source>
        <dbReference type="ARBA" id="ARBA00049244"/>
    </source>
</evidence>
<keyword evidence="3" id="KW-0808">Transferase</keyword>
<dbReference type="SUPFAM" id="SSF56672">
    <property type="entry name" value="DNA/RNA polymerases"/>
    <property type="match status" value="1"/>
</dbReference>
<dbReference type="Gene3D" id="3.90.1600.10">
    <property type="entry name" value="Palm domain of DNA polymerase"/>
    <property type="match status" value="1"/>
</dbReference>
<keyword evidence="5" id="KW-0235">DNA replication</keyword>
<keyword evidence="4" id="KW-0548">Nucleotidyltransferase</keyword>
<evidence type="ECO:0000256" key="5">
    <source>
        <dbReference type="ARBA" id="ARBA00022705"/>
    </source>
</evidence>
<comment type="catalytic activity">
    <reaction evidence="8">
        <text>DNA(n) + a 2'-deoxyribonucleoside 5'-triphosphate = DNA(n+1) + diphosphate</text>
        <dbReference type="Rhea" id="RHEA:22508"/>
        <dbReference type="Rhea" id="RHEA-COMP:17339"/>
        <dbReference type="Rhea" id="RHEA-COMP:17340"/>
        <dbReference type="ChEBI" id="CHEBI:33019"/>
        <dbReference type="ChEBI" id="CHEBI:61560"/>
        <dbReference type="ChEBI" id="CHEBI:173112"/>
        <dbReference type="EC" id="2.7.7.7"/>
    </reaction>
</comment>
<proteinExistence type="inferred from homology"/>
<dbReference type="EC" id="2.7.7.7" evidence="2"/>
<evidence type="ECO:0000256" key="7">
    <source>
        <dbReference type="ARBA" id="ARBA00023125"/>
    </source>
</evidence>
<gene>
    <name evidence="10" type="ORF">S12H4_16333</name>
</gene>
<dbReference type="GO" id="GO:0006260">
    <property type="term" value="P:DNA replication"/>
    <property type="evidence" value="ECO:0007669"/>
    <property type="project" value="UniProtKB-KW"/>
</dbReference>
<dbReference type="InterPro" id="IPR004868">
    <property type="entry name" value="DNA-dir_DNA_pol_B_mt/vir"/>
</dbReference>
<evidence type="ECO:0000259" key="9">
    <source>
        <dbReference type="Pfam" id="PF03175"/>
    </source>
</evidence>
<dbReference type="AlphaFoldDB" id="X1SEU2"/>
<feature type="domain" description="DNA-directed DNA polymerase family B mitochondria/virus" evidence="9">
    <location>
        <begin position="162"/>
        <end position="321"/>
    </location>
</feature>
<keyword evidence="6" id="KW-0239">DNA-directed DNA polymerase</keyword>
<name>X1SEU2_9ZZZZ</name>
<accession>X1SEU2</accession>
<comment type="caution">
    <text evidence="10">The sequence shown here is derived from an EMBL/GenBank/DDBJ whole genome shotgun (WGS) entry which is preliminary data.</text>
</comment>